<dbReference type="GO" id="GO:0000049">
    <property type="term" value="F:tRNA binding"/>
    <property type="evidence" value="ECO:0007669"/>
    <property type="project" value="UniProtKB-UniRule"/>
</dbReference>
<evidence type="ECO:0000313" key="3">
    <source>
        <dbReference type="EMBL" id="OGY12034.1"/>
    </source>
</evidence>
<dbReference type="Pfam" id="PF02580">
    <property type="entry name" value="Tyr_Deacylase"/>
    <property type="match status" value="1"/>
</dbReference>
<keyword evidence="2" id="KW-0378">Hydrolase</keyword>
<evidence type="ECO:0000313" key="4">
    <source>
        <dbReference type="Proteomes" id="UP000178272"/>
    </source>
</evidence>
<dbReference type="PANTHER" id="PTHR10472">
    <property type="entry name" value="D-TYROSYL-TRNA TYR DEACYLASE"/>
    <property type="match status" value="1"/>
</dbReference>
<reference evidence="3 4" key="1">
    <citation type="journal article" date="2016" name="Nat. Commun.">
        <title>Thousands of microbial genomes shed light on interconnected biogeochemical processes in an aquifer system.</title>
        <authorList>
            <person name="Anantharaman K."/>
            <person name="Brown C.T."/>
            <person name="Hug L.A."/>
            <person name="Sharon I."/>
            <person name="Castelle C.J."/>
            <person name="Probst A.J."/>
            <person name="Thomas B.C."/>
            <person name="Singh A."/>
            <person name="Wilkins M.J."/>
            <person name="Karaoz U."/>
            <person name="Brodie E.L."/>
            <person name="Williams K.H."/>
            <person name="Hubbard S.S."/>
            <person name="Banfield J.F."/>
        </authorList>
    </citation>
    <scope>NUCLEOTIDE SEQUENCE [LARGE SCALE GENOMIC DNA]</scope>
</reference>
<comment type="caution">
    <text evidence="3">The sequence shown here is derived from an EMBL/GenBank/DDBJ whole genome shotgun (WGS) entry which is preliminary data.</text>
</comment>
<proteinExistence type="inferred from homology"/>
<dbReference type="GO" id="GO:0051500">
    <property type="term" value="F:D-tyrosyl-tRNA(Tyr) deacylase activity"/>
    <property type="evidence" value="ECO:0007669"/>
    <property type="project" value="TreeGrafter"/>
</dbReference>
<dbReference type="STRING" id="1797517.A3F61_03270"/>
<name>A0A1G1V9C1_9BACT</name>
<dbReference type="GO" id="GO:0106026">
    <property type="term" value="F:Gly-tRNA(Ala) deacylase activity"/>
    <property type="evidence" value="ECO:0007669"/>
    <property type="project" value="UniProtKB-UniRule"/>
</dbReference>
<dbReference type="PANTHER" id="PTHR10472:SF5">
    <property type="entry name" value="D-AMINOACYL-TRNA DEACYLASE 1"/>
    <property type="match status" value="1"/>
</dbReference>
<dbReference type="HAMAP" id="MF_00518">
    <property type="entry name" value="Deacylase_Dtd"/>
    <property type="match status" value="1"/>
</dbReference>
<comment type="domain">
    <text evidence="2">A Gly-cisPro motif from one monomer fits into the active site of the other monomer to allow specific chiral rejection of L-amino acids.</text>
</comment>
<accession>A0A1G1V9C1</accession>
<dbReference type="EC" id="3.1.1.-" evidence="2"/>
<dbReference type="AlphaFoldDB" id="A0A1G1V9C1"/>
<dbReference type="EC" id="3.1.1.96" evidence="2"/>
<dbReference type="InterPro" id="IPR003732">
    <property type="entry name" value="Daa-tRNA_deacyls_DTD"/>
</dbReference>
<evidence type="ECO:0000256" key="1">
    <source>
        <dbReference type="ARBA" id="ARBA00009673"/>
    </source>
</evidence>
<comment type="similarity">
    <text evidence="1 2">Belongs to the DTD family.</text>
</comment>
<comment type="subcellular location">
    <subcellularLocation>
        <location evidence="2">Cytoplasm</location>
    </subcellularLocation>
</comment>
<dbReference type="GO" id="GO:0005737">
    <property type="term" value="C:cytoplasm"/>
    <property type="evidence" value="ECO:0007669"/>
    <property type="project" value="UniProtKB-SubCell"/>
</dbReference>
<dbReference type="GO" id="GO:0043908">
    <property type="term" value="F:Ser(Gly)-tRNA(Ala) hydrolase activity"/>
    <property type="evidence" value="ECO:0007669"/>
    <property type="project" value="UniProtKB-UniRule"/>
</dbReference>
<dbReference type="NCBIfam" id="TIGR00256">
    <property type="entry name" value="D-aminoacyl-tRNA deacylase"/>
    <property type="match status" value="1"/>
</dbReference>
<gene>
    <name evidence="2" type="primary">dtd</name>
    <name evidence="3" type="ORF">A3F61_03270</name>
</gene>
<dbReference type="EMBL" id="MHCA01000027">
    <property type="protein sequence ID" value="OGY12034.1"/>
    <property type="molecule type" value="Genomic_DNA"/>
</dbReference>
<comment type="catalytic activity">
    <reaction evidence="2">
        <text>glycyl-tRNA(Ala) + H2O = tRNA(Ala) + glycine + H(+)</text>
        <dbReference type="Rhea" id="RHEA:53744"/>
        <dbReference type="Rhea" id="RHEA-COMP:9657"/>
        <dbReference type="Rhea" id="RHEA-COMP:13640"/>
        <dbReference type="ChEBI" id="CHEBI:15377"/>
        <dbReference type="ChEBI" id="CHEBI:15378"/>
        <dbReference type="ChEBI" id="CHEBI:57305"/>
        <dbReference type="ChEBI" id="CHEBI:78442"/>
        <dbReference type="ChEBI" id="CHEBI:78522"/>
    </reaction>
</comment>
<dbReference type="SUPFAM" id="SSF69500">
    <property type="entry name" value="DTD-like"/>
    <property type="match status" value="1"/>
</dbReference>
<sequence length="145" mass="15791">MKLIIQRVKKAKVTSEGKTVGEIGSGLFVLLGVGKQDSFNTVFAMAQKCVDLRIMADKDGKMNLSVKDVGGEILVVSQFTLYADTSRGRRPSFVNAAEPELAKQIYTAFIEKLRELGVKVEIGSFGNYMEIESVADGPVTIILES</sequence>
<evidence type="ECO:0000256" key="2">
    <source>
        <dbReference type="HAMAP-Rule" id="MF_00518"/>
    </source>
</evidence>
<keyword evidence="2" id="KW-0963">Cytoplasm</keyword>
<comment type="function">
    <text evidence="2">An aminoacyl-tRNA editing enzyme that deacylates mischarged D-aminoacyl-tRNAs. Also deacylates mischarged glycyl-tRNA(Ala), protecting cells against glycine mischarging by AlaRS. Acts via tRNA-based rather than protein-based catalysis; rejects L-amino acids rather than detecting D-amino acids in the active site. By recycling D-aminoacyl-tRNA to D-amino acids and free tRNA molecules, this enzyme counteracts the toxicity associated with the formation of D-aminoacyl-tRNA entities in vivo and helps enforce protein L-homochirality.</text>
</comment>
<organism evidence="3 4">
    <name type="scientific">Candidatus Blackburnbacteria bacterium RIFCSPHIGHO2_12_FULL_41_13b</name>
    <dbReference type="NCBI Taxonomy" id="1797517"/>
    <lineage>
        <taxon>Bacteria</taxon>
        <taxon>Candidatus Blackburniibacteriota</taxon>
    </lineage>
</organism>
<feature type="short sequence motif" description="Gly-cisPro motif, important for rejection of L-amino acids" evidence="2">
    <location>
        <begin position="137"/>
        <end position="138"/>
    </location>
</feature>
<protein>
    <recommendedName>
        <fullName evidence="2">D-aminoacyl-tRNA deacylase</fullName>
        <shortName evidence="2">DTD</shortName>
        <ecNumber evidence="2">3.1.1.96</ecNumber>
    </recommendedName>
    <alternativeName>
        <fullName evidence="2">Gly-tRNA(Ala) deacylase</fullName>
        <ecNumber evidence="2">3.1.1.-</ecNumber>
    </alternativeName>
</protein>
<comment type="subunit">
    <text evidence="2">Homodimer.</text>
</comment>
<keyword evidence="2" id="KW-0820">tRNA-binding</keyword>
<dbReference type="Gene3D" id="3.50.80.10">
    <property type="entry name" value="D-tyrosyl-tRNA(Tyr) deacylase"/>
    <property type="match status" value="1"/>
</dbReference>
<dbReference type="FunFam" id="3.50.80.10:FF:000001">
    <property type="entry name" value="D-aminoacyl-tRNA deacylase"/>
    <property type="match status" value="1"/>
</dbReference>
<dbReference type="GO" id="GO:0019478">
    <property type="term" value="P:D-amino acid catabolic process"/>
    <property type="evidence" value="ECO:0007669"/>
    <property type="project" value="UniProtKB-UniRule"/>
</dbReference>
<keyword evidence="2" id="KW-0694">RNA-binding</keyword>
<dbReference type="Proteomes" id="UP000178272">
    <property type="component" value="Unassembled WGS sequence"/>
</dbReference>
<dbReference type="InterPro" id="IPR023509">
    <property type="entry name" value="DTD-like_sf"/>
</dbReference>
<comment type="catalytic activity">
    <reaction evidence="2">
        <text>a D-aminoacyl-tRNA + H2O = a tRNA + a D-alpha-amino acid + H(+)</text>
        <dbReference type="Rhea" id="RHEA:13953"/>
        <dbReference type="Rhea" id="RHEA-COMP:10123"/>
        <dbReference type="Rhea" id="RHEA-COMP:10124"/>
        <dbReference type="ChEBI" id="CHEBI:15377"/>
        <dbReference type="ChEBI" id="CHEBI:15378"/>
        <dbReference type="ChEBI" id="CHEBI:59871"/>
        <dbReference type="ChEBI" id="CHEBI:78442"/>
        <dbReference type="ChEBI" id="CHEBI:79333"/>
        <dbReference type="EC" id="3.1.1.96"/>
    </reaction>
</comment>